<dbReference type="Proteomes" id="UP000191285">
    <property type="component" value="Unassembled WGS sequence"/>
</dbReference>
<accession>A0A1V6T9Y4</accession>
<evidence type="ECO:0008006" key="3">
    <source>
        <dbReference type="Google" id="ProtNLM"/>
    </source>
</evidence>
<name>A0A1V6T9Y4_9EURO</name>
<dbReference type="AlphaFoldDB" id="A0A1V6T9Y4"/>
<dbReference type="OrthoDB" id="4233498at2759"/>
<protein>
    <recommendedName>
        <fullName evidence="3">Ecp2 effector protein domain-containing protein</fullName>
    </recommendedName>
</protein>
<keyword evidence="2" id="KW-1185">Reference proteome</keyword>
<reference evidence="2" key="1">
    <citation type="journal article" date="2017" name="Nat. Microbiol.">
        <title>Global analysis of biosynthetic gene clusters reveals vast potential of secondary metabolite production in Penicillium species.</title>
        <authorList>
            <person name="Nielsen J.C."/>
            <person name="Grijseels S."/>
            <person name="Prigent S."/>
            <person name="Ji B."/>
            <person name="Dainat J."/>
            <person name="Nielsen K.F."/>
            <person name="Frisvad J.C."/>
            <person name="Workman M."/>
            <person name="Nielsen J."/>
        </authorList>
    </citation>
    <scope>NUCLEOTIDE SEQUENCE [LARGE SCALE GENOMIC DNA]</scope>
    <source>
        <strain evidence="2">IBT 24891</strain>
    </source>
</reference>
<proteinExistence type="predicted"/>
<gene>
    <name evidence="1" type="ORF">PENSTE_c009G03138</name>
</gene>
<sequence length="102" mass="10429">MALADVTCQTTDGSPKLSDVTDLINYLNGKNQDFGPDVFASSGCTTVAKVEGAAVAICDGDAGYTGPGLAKHALDIQNACLNNDRVGGTKKIGSSKVEIIHS</sequence>
<evidence type="ECO:0000313" key="2">
    <source>
        <dbReference type="Proteomes" id="UP000191285"/>
    </source>
</evidence>
<dbReference type="EMBL" id="MLKD01000009">
    <property type="protein sequence ID" value="OQE22956.1"/>
    <property type="molecule type" value="Genomic_DNA"/>
</dbReference>
<evidence type="ECO:0000313" key="1">
    <source>
        <dbReference type="EMBL" id="OQE22956.1"/>
    </source>
</evidence>
<comment type="caution">
    <text evidence="1">The sequence shown here is derived from an EMBL/GenBank/DDBJ whole genome shotgun (WGS) entry which is preliminary data.</text>
</comment>
<organism evidence="1 2">
    <name type="scientific">Penicillium steckii</name>
    <dbReference type="NCBI Taxonomy" id="303698"/>
    <lineage>
        <taxon>Eukaryota</taxon>
        <taxon>Fungi</taxon>
        <taxon>Dikarya</taxon>
        <taxon>Ascomycota</taxon>
        <taxon>Pezizomycotina</taxon>
        <taxon>Eurotiomycetes</taxon>
        <taxon>Eurotiomycetidae</taxon>
        <taxon>Eurotiales</taxon>
        <taxon>Aspergillaceae</taxon>
        <taxon>Penicillium</taxon>
    </lineage>
</organism>